<gene>
    <name evidence="4" type="ORF">SAMN04488103_103287</name>
</gene>
<name>A0A1H8EDN4_9RHOB</name>
<keyword evidence="1 2" id="KW-0129">CBS domain</keyword>
<dbReference type="CDD" id="cd04623">
    <property type="entry name" value="CBS_pair_bac_euk"/>
    <property type="match status" value="1"/>
</dbReference>
<dbReference type="PROSITE" id="PS51371">
    <property type="entry name" value="CBS"/>
    <property type="match status" value="2"/>
</dbReference>
<proteinExistence type="predicted"/>
<dbReference type="InterPro" id="IPR000644">
    <property type="entry name" value="CBS_dom"/>
</dbReference>
<dbReference type="Pfam" id="PF00571">
    <property type="entry name" value="CBS"/>
    <property type="match status" value="2"/>
</dbReference>
<dbReference type="PANTHER" id="PTHR43080">
    <property type="entry name" value="CBS DOMAIN-CONTAINING PROTEIN CBSX3, MITOCHONDRIAL"/>
    <property type="match status" value="1"/>
</dbReference>
<dbReference type="SUPFAM" id="SSF54631">
    <property type="entry name" value="CBS-domain pair"/>
    <property type="match status" value="1"/>
</dbReference>
<feature type="domain" description="CBS" evidence="3">
    <location>
        <begin position="11"/>
        <end position="69"/>
    </location>
</feature>
<accession>A0A1H8EDN4</accession>
<feature type="domain" description="CBS" evidence="3">
    <location>
        <begin position="76"/>
        <end position="133"/>
    </location>
</feature>
<protein>
    <submittedName>
        <fullName evidence="4">CBS domain-containing protein</fullName>
    </submittedName>
</protein>
<sequence length="145" mass="16298">MHIRSVRDVIAHRPLPAIPLGSTVRQVAHVLDQFNIGALVVLEGTRLAGVVSERDIIRKCIGQDRHSDTTRVEQIMSPDPKTVQAEDGLNEALAHMTEGHFRHMPVMEGGRCIGLLSIRDIPTEYRIMYERFLEFRSTVGYGEPV</sequence>
<keyword evidence="5" id="KW-1185">Reference proteome</keyword>
<dbReference type="OrthoDB" id="9807125at2"/>
<dbReference type="Gene3D" id="3.10.580.10">
    <property type="entry name" value="CBS-domain"/>
    <property type="match status" value="1"/>
</dbReference>
<organism evidence="4 5">
    <name type="scientific">Gemmobacter aquatilis</name>
    <dbReference type="NCBI Taxonomy" id="933059"/>
    <lineage>
        <taxon>Bacteria</taxon>
        <taxon>Pseudomonadati</taxon>
        <taxon>Pseudomonadota</taxon>
        <taxon>Alphaproteobacteria</taxon>
        <taxon>Rhodobacterales</taxon>
        <taxon>Paracoccaceae</taxon>
        <taxon>Gemmobacter</taxon>
    </lineage>
</organism>
<dbReference type="STRING" id="933059.SAMN04488103_103287"/>
<dbReference type="PANTHER" id="PTHR43080:SF2">
    <property type="entry name" value="CBS DOMAIN-CONTAINING PROTEIN"/>
    <property type="match status" value="1"/>
</dbReference>
<dbReference type="InterPro" id="IPR046342">
    <property type="entry name" value="CBS_dom_sf"/>
</dbReference>
<dbReference type="SMART" id="SM00116">
    <property type="entry name" value="CBS"/>
    <property type="match status" value="2"/>
</dbReference>
<evidence type="ECO:0000313" key="5">
    <source>
        <dbReference type="Proteomes" id="UP000198761"/>
    </source>
</evidence>
<dbReference type="EMBL" id="FOCE01000003">
    <property type="protein sequence ID" value="SEN17480.1"/>
    <property type="molecule type" value="Genomic_DNA"/>
</dbReference>
<dbReference type="Proteomes" id="UP000198761">
    <property type="component" value="Unassembled WGS sequence"/>
</dbReference>
<dbReference type="InterPro" id="IPR051257">
    <property type="entry name" value="Diverse_CBS-Domain"/>
</dbReference>
<dbReference type="AlphaFoldDB" id="A0A1H8EDN4"/>
<evidence type="ECO:0000259" key="3">
    <source>
        <dbReference type="PROSITE" id="PS51371"/>
    </source>
</evidence>
<dbReference type="RefSeq" id="WP_091300028.1">
    <property type="nucleotide sequence ID" value="NZ_FOCE01000003.1"/>
</dbReference>
<dbReference type="InterPro" id="IPR044725">
    <property type="entry name" value="CBSX3_CBS_dom"/>
</dbReference>
<evidence type="ECO:0000256" key="1">
    <source>
        <dbReference type="ARBA" id="ARBA00023122"/>
    </source>
</evidence>
<reference evidence="4 5" key="1">
    <citation type="submission" date="2016-10" db="EMBL/GenBank/DDBJ databases">
        <authorList>
            <person name="de Groot N.N."/>
        </authorList>
    </citation>
    <scope>NUCLEOTIDE SEQUENCE [LARGE SCALE GENOMIC DNA]</scope>
    <source>
        <strain evidence="4 5">DSM 3857</strain>
    </source>
</reference>
<evidence type="ECO:0000256" key="2">
    <source>
        <dbReference type="PROSITE-ProRule" id="PRU00703"/>
    </source>
</evidence>
<evidence type="ECO:0000313" key="4">
    <source>
        <dbReference type="EMBL" id="SEN17480.1"/>
    </source>
</evidence>